<feature type="region of interest" description="Disordered" evidence="1">
    <location>
        <begin position="96"/>
        <end position="125"/>
    </location>
</feature>
<feature type="compositionally biased region" description="Low complexity" evidence="1">
    <location>
        <begin position="96"/>
        <end position="106"/>
    </location>
</feature>
<keyword evidence="3" id="KW-1185">Reference proteome</keyword>
<reference evidence="2" key="1">
    <citation type="submission" date="2021-12" db="EMBL/GenBank/DDBJ databases">
        <title>Convergent genome expansion in fungi linked to evolution of root-endophyte symbiosis.</title>
        <authorList>
            <consortium name="DOE Joint Genome Institute"/>
            <person name="Ke Y.-H."/>
            <person name="Bonito G."/>
            <person name="Liao H.-L."/>
            <person name="Looney B."/>
            <person name="Rojas-Flechas A."/>
            <person name="Nash J."/>
            <person name="Hameed K."/>
            <person name="Schadt C."/>
            <person name="Martin F."/>
            <person name="Crous P.W."/>
            <person name="Miettinen O."/>
            <person name="Magnuson J.K."/>
            <person name="Labbe J."/>
            <person name="Jacobson D."/>
            <person name="Doktycz M.J."/>
            <person name="Veneault-Fourrey C."/>
            <person name="Kuo A."/>
            <person name="Mondo S."/>
            <person name="Calhoun S."/>
            <person name="Riley R."/>
            <person name="Ohm R."/>
            <person name="LaButti K."/>
            <person name="Andreopoulos B."/>
            <person name="Pangilinan J."/>
            <person name="Nolan M."/>
            <person name="Tritt A."/>
            <person name="Clum A."/>
            <person name="Lipzen A."/>
            <person name="Daum C."/>
            <person name="Barry K."/>
            <person name="Grigoriev I.V."/>
            <person name="Vilgalys R."/>
        </authorList>
    </citation>
    <scope>NUCLEOTIDE SEQUENCE</scope>
    <source>
        <strain evidence="2">PMI_201</strain>
    </source>
</reference>
<gene>
    <name evidence="2" type="ORF">BGW36DRAFT_433878</name>
</gene>
<name>A0AAD4KEG5_9EURO</name>
<dbReference type="RefSeq" id="XP_046065541.1">
    <property type="nucleotide sequence ID" value="XM_046221333.1"/>
</dbReference>
<feature type="region of interest" description="Disordered" evidence="1">
    <location>
        <begin position="1"/>
        <end position="60"/>
    </location>
</feature>
<evidence type="ECO:0000313" key="3">
    <source>
        <dbReference type="Proteomes" id="UP001201262"/>
    </source>
</evidence>
<sequence length="125" mass="13107">MVDDSISYATSGPSKPKRPSTPSDTHHSSGISDISKGNHETASNGPGVAGSQTIPTELTDSEHEDILMVVQTQQAIDVNQDIQQIGSWTAVAHVSSESVTSPQSSPLHSRNSSSMSLVGLSYEST</sequence>
<dbReference type="GeneID" id="70251620"/>
<evidence type="ECO:0000313" key="2">
    <source>
        <dbReference type="EMBL" id="KAH8689115.1"/>
    </source>
</evidence>
<dbReference type="Proteomes" id="UP001201262">
    <property type="component" value="Unassembled WGS sequence"/>
</dbReference>
<proteinExistence type="predicted"/>
<feature type="compositionally biased region" description="Polar residues" evidence="1">
    <location>
        <begin position="107"/>
        <end position="125"/>
    </location>
</feature>
<protein>
    <submittedName>
        <fullName evidence="2">Uncharacterized protein</fullName>
    </submittedName>
</protein>
<dbReference type="EMBL" id="JAJTJA010000016">
    <property type="protein sequence ID" value="KAH8689115.1"/>
    <property type="molecule type" value="Genomic_DNA"/>
</dbReference>
<feature type="compositionally biased region" description="Polar residues" evidence="1">
    <location>
        <begin position="20"/>
        <end position="32"/>
    </location>
</feature>
<comment type="caution">
    <text evidence="2">The sequence shown here is derived from an EMBL/GenBank/DDBJ whole genome shotgun (WGS) entry which is preliminary data.</text>
</comment>
<organism evidence="2 3">
    <name type="scientific">Talaromyces proteolyticus</name>
    <dbReference type="NCBI Taxonomy" id="1131652"/>
    <lineage>
        <taxon>Eukaryota</taxon>
        <taxon>Fungi</taxon>
        <taxon>Dikarya</taxon>
        <taxon>Ascomycota</taxon>
        <taxon>Pezizomycotina</taxon>
        <taxon>Eurotiomycetes</taxon>
        <taxon>Eurotiomycetidae</taxon>
        <taxon>Eurotiales</taxon>
        <taxon>Trichocomaceae</taxon>
        <taxon>Talaromyces</taxon>
        <taxon>Talaromyces sect. Bacilispori</taxon>
    </lineage>
</organism>
<evidence type="ECO:0000256" key="1">
    <source>
        <dbReference type="SAM" id="MobiDB-lite"/>
    </source>
</evidence>
<dbReference type="AlphaFoldDB" id="A0AAD4KEG5"/>
<accession>A0AAD4KEG5</accession>
<feature type="compositionally biased region" description="Polar residues" evidence="1">
    <location>
        <begin position="40"/>
        <end position="58"/>
    </location>
</feature>